<feature type="domain" description="vWA-MoxR associated protein C-terminal" evidence="2">
    <location>
        <begin position="384"/>
        <end position="560"/>
    </location>
</feature>
<keyword evidence="4" id="KW-1185">Reference proteome</keyword>
<reference evidence="3 4" key="1">
    <citation type="submission" date="2017-05" db="EMBL/GenBank/DDBJ databases">
        <title>Streptomyces alboflavus Genome sequencing and assembly.</title>
        <authorList>
            <person name="Wang Y."/>
            <person name="Du B."/>
            <person name="Ding Y."/>
            <person name="Liu H."/>
            <person name="Hou Q."/>
            <person name="Liu K."/>
            <person name="Wang C."/>
            <person name="Yao L."/>
        </authorList>
    </citation>
    <scope>NUCLEOTIDE SEQUENCE [LARGE SCALE GENOMIC DNA]</scope>
    <source>
        <strain evidence="3 4">MDJK44</strain>
    </source>
</reference>
<evidence type="ECO:0000256" key="1">
    <source>
        <dbReference type="SAM" id="MobiDB-lite"/>
    </source>
</evidence>
<gene>
    <name evidence="3" type="ORF">SMD44_02674</name>
</gene>
<sequence>MECGRETGAGFLVSERHVLTCAHVVRDSGAAGVAVSFPHRAELGAVPAVVGAHGGWSGHDDHSGDLAVLELDRPVPIPPAGFAAPDDAYLEPRPRLVAYGFPRGYAEGTIAEYRATAAQLIADEWVQLEAWSAHGQPLAPGFSGAAVTLADNGLVVGMVSAVAGAAGVRNGRMLPAPVMARYWPRLAELIPVPGRGRAARHRLRTLVEDAEKAGPAAGRSAAWAPERLYLDAVGPLGPPVPPGGFASLWSAAWYVLSEVDVPGAVERFADRLTELAGVRGAGELGAGPGAGPAGDARRVCDVRDAPWVREGRDAAGGWEAGARGAVRSADGVPGAVPSAAGGPEPETPASVTPGAPAAPRAAGRAPSAWSPILVELARSGAGDDQVLVEVSACRDGHRHPVGSRTLARSQVRPYVQERIDAAFGQLAPDAEELIAFVLPREWLNEPVAHWERSVDDPTPLGCSYPLVVTDRARRAGGLRHQLARTWERLDGKSTTVVHRVECATGEQPNKLRFRLRSGEADLAGFAAPPRAPRLKRHFEVSLNAPAPVLLWARVGCEHEAGGSGGAGVAGGNGGAGAADEAGGAGPVVEAGDARTADGVRTDPGHTRPAGDRSGTTPAAGTADTPATTPAAGTADTPAPPPPAPAPPSSTSSPPI</sequence>
<feature type="compositionally biased region" description="Basic and acidic residues" evidence="1">
    <location>
        <begin position="591"/>
        <end position="610"/>
    </location>
</feature>
<feature type="compositionally biased region" description="Low complexity" evidence="1">
    <location>
        <begin position="613"/>
        <end position="636"/>
    </location>
</feature>
<feature type="compositionally biased region" description="Low complexity" evidence="1">
    <location>
        <begin position="353"/>
        <end position="363"/>
    </location>
</feature>
<proteinExistence type="predicted"/>
<evidence type="ECO:0000313" key="4">
    <source>
        <dbReference type="Proteomes" id="UP000195880"/>
    </source>
</evidence>
<dbReference type="Pfam" id="PF13365">
    <property type="entry name" value="Trypsin_2"/>
    <property type="match status" value="1"/>
</dbReference>
<dbReference type="Gene3D" id="2.40.10.120">
    <property type="match status" value="1"/>
</dbReference>
<dbReference type="KEGG" id="salf:SMD44_02674"/>
<organism evidence="3 4">
    <name type="scientific">Streptomyces alboflavus</name>
    <dbReference type="NCBI Taxonomy" id="67267"/>
    <lineage>
        <taxon>Bacteria</taxon>
        <taxon>Bacillati</taxon>
        <taxon>Actinomycetota</taxon>
        <taxon>Actinomycetes</taxon>
        <taxon>Kitasatosporales</taxon>
        <taxon>Streptomycetaceae</taxon>
        <taxon>Streptomyces</taxon>
    </lineage>
</organism>
<evidence type="ECO:0000259" key="2">
    <source>
        <dbReference type="Pfam" id="PF20028"/>
    </source>
</evidence>
<evidence type="ECO:0000313" key="3">
    <source>
        <dbReference type="EMBL" id="ARX83259.1"/>
    </source>
</evidence>
<feature type="region of interest" description="Disordered" evidence="1">
    <location>
        <begin position="573"/>
        <end position="655"/>
    </location>
</feature>
<protein>
    <recommendedName>
        <fullName evidence="2">vWA-MoxR associated protein C-terminal domain-containing protein</fullName>
    </recommendedName>
</protein>
<dbReference type="InterPro" id="IPR045450">
    <property type="entry name" value="VMAP_C"/>
</dbReference>
<feature type="region of interest" description="Disordered" evidence="1">
    <location>
        <begin position="325"/>
        <end position="363"/>
    </location>
</feature>
<dbReference type="AlphaFoldDB" id="A0A1Z1WA52"/>
<dbReference type="STRING" id="67267.GCA_000716675_07886"/>
<dbReference type="EMBL" id="CP021748">
    <property type="protein sequence ID" value="ARX83259.1"/>
    <property type="molecule type" value="Genomic_DNA"/>
</dbReference>
<dbReference type="SUPFAM" id="SSF50494">
    <property type="entry name" value="Trypsin-like serine proteases"/>
    <property type="match status" value="1"/>
</dbReference>
<name>A0A1Z1WA52_9ACTN</name>
<feature type="compositionally biased region" description="Low complexity" evidence="1">
    <location>
        <begin position="325"/>
        <end position="344"/>
    </location>
</feature>
<feature type="compositionally biased region" description="Pro residues" evidence="1">
    <location>
        <begin position="637"/>
        <end position="655"/>
    </location>
</feature>
<dbReference type="Pfam" id="PF20028">
    <property type="entry name" value="VMAP-C"/>
    <property type="match status" value="1"/>
</dbReference>
<dbReference type="InterPro" id="IPR009003">
    <property type="entry name" value="Peptidase_S1_PA"/>
</dbReference>
<accession>A0A1Z1WA52</accession>
<dbReference type="Proteomes" id="UP000195880">
    <property type="component" value="Chromosome"/>
</dbReference>
<dbReference type="eggNOG" id="COG0265">
    <property type="taxonomic scope" value="Bacteria"/>
</dbReference>
<feature type="compositionally biased region" description="Low complexity" evidence="1">
    <location>
        <begin position="577"/>
        <end position="590"/>
    </location>
</feature>